<name>A0ABQ5EYW0_9ASTR</name>
<gene>
    <name evidence="2" type="ORF">Tco_0991302</name>
</gene>
<proteinExistence type="predicted"/>
<evidence type="ECO:0000256" key="1">
    <source>
        <dbReference type="SAM" id="MobiDB-lite"/>
    </source>
</evidence>
<accession>A0ABQ5EYW0</accession>
<sequence>MSSRTSDVNTTSSTRLQGHGRAFWGPIMMGIFGGRHTPGHRSRIRRIPLQPVAPPSPDFMPHSNPNYVTEAIDILSTYHLELDLRGGFQRGYEDDEEVGWSVDIPMVGGDVVMMIDGDSSRDDRRGDGRMRTRRMGRGGEGGSTYAGQDDSTTHPYLLMSLFHPKLSVKSAYCTTTHTDIYHGARITIRPSLPYIFTWERLASAMALHRSYHHLSPPSSGMSEQPLPHKVLLLSTIRSRLKSDEEFKLDLTEQKVVPEIATMTWEKVNIGSLELAESMSVDTQTCTLDSATAAGVYVLSFRPTRNRTLESSEICGESEDDHAGAF</sequence>
<feature type="region of interest" description="Disordered" evidence="1">
    <location>
        <begin position="116"/>
        <end position="149"/>
    </location>
</feature>
<evidence type="ECO:0000313" key="3">
    <source>
        <dbReference type="Proteomes" id="UP001151760"/>
    </source>
</evidence>
<reference evidence="2" key="1">
    <citation type="journal article" date="2022" name="Int. J. Mol. Sci.">
        <title>Draft Genome of Tanacetum Coccineum: Genomic Comparison of Closely Related Tanacetum-Family Plants.</title>
        <authorList>
            <person name="Yamashiro T."/>
            <person name="Shiraishi A."/>
            <person name="Nakayama K."/>
            <person name="Satake H."/>
        </authorList>
    </citation>
    <scope>NUCLEOTIDE SEQUENCE</scope>
</reference>
<organism evidence="2 3">
    <name type="scientific">Tanacetum coccineum</name>
    <dbReference type="NCBI Taxonomy" id="301880"/>
    <lineage>
        <taxon>Eukaryota</taxon>
        <taxon>Viridiplantae</taxon>
        <taxon>Streptophyta</taxon>
        <taxon>Embryophyta</taxon>
        <taxon>Tracheophyta</taxon>
        <taxon>Spermatophyta</taxon>
        <taxon>Magnoliopsida</taxon>
        <taxon>eudicotyledons</taxon>
        <taxon>Gunneridae</taxon>
        <taxon>Pentapetalae</taxon>
        <taxon>asterids</taxon>
        <taxon>campanulids</taxon>
        <taxon>Asterales</taxon>
        <taxon>Asteraceae</taxon>
        <taxon>Asteroideae</taxon>
        <taxon>Anthemideae</taxon>
        <taxon>Anthemidinae</taxon>
        <taxon>Tanacetum</taxon>
    </lineage>
</organism>
<dbReference type="Proteomes" id="UP001151760">
    <property type="component" value="Unassembled WGS sequence"/>
</dbReference>
<dbReference type="EMBL" id="BQNB010016827">
    <property type="protein sequence ID" value="GJT56248.1"/>
    <property type="molecule type" value="Genomic_DNA"/>
</dbReference>
<reference evidence="2" key="2">
    <citation type="submission" date="2022-01" db="EMBL/GenBank/DDBJ databases">
        <authorList>
            <person name="Yamashiro T."/>
            <person name="Shiraishi A."/>
            <person name="Satake H."/>
            <person name="Nakayama K."/>
        </authorList>
    </citation>
    <scope>NUCLEOTIDE SEQUENCE</scope>
</reference>
<protein>
    <submittedName>
        <fullName evidence="2">Uncharacterized protein</fullName>
    </submittedName>
</protein>
<comment type="caution">
    <text evidence="2">The sequence shown here is derived from an EMBL/GenBank/DDBJ whole genome shotgun (WGS) entry which is preliminary data.</text>
</comment>
<evidence type="ECO:0000313" key="2">
    <source>
        <dbReference type="EMBL" id="GJT56248.1"/>
    </source>
</evidence>
<feature type="compositionally biased region" description="Basic and acidic residues" evidence="1">
    <location>
        <begin position="118"/>
        <end position="130"/>
    </location>
</feature>
<keyword evidence="3" id="KW-1185">Reference proteome</keyword>